<keyword evidence="1 5" id="KW-1003">Cell membrane</keyword>
<name>C8PT65_9SPIR</name>
<dbReference type="PANTHER" id="PTHR32432">
    <property type="entry name" value="CELL DIVISION PROTEIN FTSA-RELATED"/>
    <property type="match status" value="1"/>
</dbReference>
<dbReference type="Proteomes" id="UP000004509">
    <property type="component" value="Unassembled WGS sequence"/>
</dbReference>
<dbReference type="eggNOG" id="COG0849">
    <property type="taxonomic scope" value="Bacteria"/>
</dbReference>
<accession>C8PT65</accession>
<evidence type="ECO:0000256" key="3">
    <source>
        <dbReference type="ARBA" id="ARBA00023136"/>
    </source>
</evidence>
<dbReference type="PIRSF" id="PIRSF003101">
    <property type="entry name" value="FtsA"/>
    <property type="match status" value="1"/>
</dbReference>
<comment type="subcellular location">
    <subcellularLocation>
        <location evidence="5">Cell membrane</location>
        <topology evidence="5">Peripheral membrane protein</topology>
        <orientation evidence="5">Cytoplasmic side</orientation>
    </subcellularLocation>
    <text evidence="5">Localizes to the Z ring in an FtsZ-dependent manner. Targeted to the membrane through a conserved C-terminal amphipathic helix.</text>
</comment>
<evidence type="ECO:0000259" key="7">
    <source>
        <dbReference type="SMART" id="SM00842"/>
    </source>
</evidence>
<dbReference type="GO" id="GO:0043093">
    <property type="term" value="P:FtsZ-dependent cytokinesis"/>
    <property type="evidence" value="ECO:0007669"/>
    <property type="project" value="UniProtKB-UniRule"/>
</dbReference>
<dbReference type="Gene3D" id="3.30.1490.110">
    <property type="match status" value="1"/>
</dbReference>
<protein>
    <recommendedName>
        <fullName evidence="5 6">Cell division protein FtsA</fullName>
    </recommendedName>
</protein>
<dbReference type="HAMAP" id="MF_02033">
    <property type="entry name" value="FtsA"/>
    <property type="match status" value="1"/>
</dbReference>
<evidence type="ECO:0000313" key="9">
    <source>
        <dbReference type="Proteomes" id="UP000004509"/>
    </source>
</evidence>
<dbReference type="OrthoDB" id="9768127at2"/>
<dbReference type="InterPro" id="IPR020823">
    <property type="entry name" value="Cell_div_FtsA"/>
</dbReference>
<keyword evidence="4 5" id="KW-0131">Cell cycle</keyword>
<dbReference type="STRING" id="596324.TREVI0001_1792"/>
<evidence type="ECO:0000313" key="8">
    <source>
        <dbReference type="EMBL" id="EEV19419.1"/>
    </source>
</evidence>
<organism evidence="8 9">
    <name type="scientific">Treponema vincentii ATCC 35580</name>
    <dbReference type="NCBI Taxonomy" id="596324"/>
    <lineage>
        <taxon>Bacteria</taxon>
        <taxon>Pseudomonadati</taxon>
        <taxon>Spirochaetota</taxon>
        <taxon>Spirochaetia</taxon>
        <taxon>Spirochaetales</taxon>
        <taxon>Treponemataceae</taxon>
        <taxon>Treponema</taxon>
    </lineage>
</organism>
<evidence type="ECO:0000256" key="4">
    <source>
        <dbReference type="ARBA" id="ARBA00023306"/>
    </source>
</evidence>
<keyword evidence="2 5" id="KW-0132">Cell division</keyword>
<comment type="caution">
    <text evidence="8">The sequence shown here is derived from an EMBL/GenBank/DDBJ whole genome shotgun (WGS) entry which is preliminary data.</text>
</comment>
<dbReference type="InterPro" id="IPR050696">
    <property type="entry name" value="FtsA/MreB"/>
</dbReference>
<dbReference type="SMART" id="SM00842">
    <property type="entry name" value="FtsA"/>
    <property type="match status" value="1"/>
</dbReference>
<dbReference type="EMBL" id="ACYH01000059">
    <property type="protein sequence ID" value="EEV19419.1"/>
    <property type="molecule type" value="Genomic_DNA"/>
</dbReference>
<dbReference type="RefSeq" id="WP_006189863.1">
    <property type="nucleotide sequence ID" value="NZ_ACYH01000059.1"/>
</dbReference>
<dbReference type="GO" id="GO:0009898">
    <property type="term" value="C:cytoplasmic side of plasma membrane"/>
    <property type="evidence" value="ECO:0007669"/>
    <property type="project" value="UniProtKB-UniRule"/>
</dbReference>
<proteinExistence type="inferred from homology"/>
<dbReference type="Pfam" id="PF14450">
    <property type="entry name" value="FtsA"/>
    <property type="match status" value="2"/>
</dbReference>
<evidence type="ECO:0000256" key="1">
    <source>
        <dbReference type="ARBA" id="ARBA00022475"/>
    </source>
</evidence>
<sequence length="414" mass="43486">MSDVIVGLDIGTSAIRAVVAEKLETGVLQIIGVGTGVSQGLRKGTVVNIEKTVQGIHSAVEAAEMMSGVEITHCITGIGGTHIEGINSRGIVAVTDKGKGNREIDQQDIDRVIEAAKAVVIPMDRRVMHVIPQSYIVDDQRGIADPHNVIGVRIEAEVHIITGSVTCIKNIVDCVKRANLQVDAPMYHGLAAVESVMTQEEQELGSVLIDIGGGTTDIVVMSGGAPVLTTVLPVGGSHATNDLAIVKGLSTETAEKIKITDGCCWQPLMDDNKSVLISAPGGRAPIQIEKADICDILQARMAEIFTMAKDKIAPAAASNRFAGNVILCGGGSLMPGATELASEIFGTPAVRLGIPGTFGGLTGEYRSPEFAAVLGLILSQYKQHSPVGEEKNKIEADSGKLVGKIKGFWKNLFE</sequence>
<comment type="function">
    <text evidence="5 6">Cell division protein that is involved in the assembly of the Z ring. May serve as a membrane anchor for the Z ring.</text>
</comment>
<keyword evidence="3 5" id="KW-0472">Membrane</keyword>
<reference evidence="8 9" key="1">
    <citation type="submission" date="2009-07" db="EMBL/GenBank/DDBJ databases">
        <authorList>
            <person name="Madupu R."/>
            <person name="Sebastian Y."/>
            <person name="Durkin A.S."/>
            <person name="Torralba M."/>
            <person name="Methe B."/>
            <person name="Sutton G.G."/>
            <person name="Strausberg R.L."/>
            <person name="Nelson K.E."/>
        </authorList>
    </citation>
    <scope>NUCLEOTIDE SEQUENCE [LARGE SCALE GENOMIC DNA]</scope>
    <source>
        <strain evidence="8 9">ATCC 35580</strain>
    </source>
</reference>
<gene>
    <name evidence="5 8" type="primary">ftsA</name>
    <name evidence="8" type="ORF">TREVI0001_1792</name>
</gene>
<dbReference type="AlphaFoldDB" id="C8PT65"/>
<evidence type="ECO:0000256" key="2">
    <source>
        <dbReference type="ARBA" id="ARBA00022618"/>
    </source>
</evidence>
<dbReference type="CDD" id="cd24048">
    <property type="entry name" value="ASKHA_NBD_FtsA"/>
    <property type="match status" value="1"/>
</dbReference>
<dbReference type="InterPro" id="IPR003494">
    <property type="entry name" value="SHS2_FtsA"/>
</dbReference>
<comment type="similarity">
    <text evidence="5 6">Belongs to the FtsA/MreB family.</text>
</comment>
<dbReference type="Gene3D" id="3.30.420.40">
    <property type="match status" value="2"/>
</dbReference>
<feature type="domain" description="SHS2" evidence="7">
    <location>
        <begin position="5"/>
        <end position="196"/>
    </location>
</feature>
<comment type="subunit">
    <text evidence="5">Self-interacts. Interacts with FtsZ.</text>
</comment>
<evidence type="ECO:0000256" key="6">
    <source>
        <dbReference type="PIRNR" id="PIRNR003101"/>
    </source>
</evidence>
<dbReference type="Pfam" id="PF02491">
    <property type="entry name" value="SHS2_FTSA"/>
    <property type="match status" value="1"/>
</dbReference>
<dbReference type="SUPFAM" id="SSF53067">
    <property type="entry name" value="Actin-like ATPase domain"/>
    <property type="match status" value="2"/>
</dbReference>
<dbReference type="GO" id="GO:0032153">
    <property type="term" value="C:cell division site"/>
    <property type="evidence" value="ECO:0007669"/>
    <property type="project" value="UniProtKB-UniRule"/>
</dbReference>
<evidence type="ECO:0000256" key="5">
    <source>
        <dbReference type="HAMAP-Rule" id="MF_02033"/>
    </source>
</evidence>
<dbReference type="NCBIfam" id="TIGR01174">
    <property type="entry name" value="ftsA"/>
    <property type="match status" value="1"/>
</dbReference>
<dbReference type="InterPro" id="IPR043129">
    <property type="entry name" value="ATPase_NBD"/>
</dbReference>
<dbReference type="PANTHER" id="PTHR32432:SF4">
    <property type="entry name" value="CELL DIVISION PROTEIN FTSA"/>
    <property type="match status" value="1"/>
</dbReference>